<evidence type="ECO:0000313" key="2">
    <source>
        <dbReference type="EMBL" id="MBX36049.1"/>
    </source>
</evidence>
<reference evidence="2" key="1">
    <citation type="submission" date="2018-02" db="EMBL/GenBank/DDBJ databases">
        <title>Rhizophora mucronata_Transcriptome.</title>
        <authorList>
            <person name="Meera S.P."/>
            <person name="Sreeshan A."/>
            <person name="Augustine A."/>
        </authorList>
    </citation>
    <scope>NUCLEOTIDE SEQUENCE</scope>
    <source>
        <tissue evidence="2">Leaf</tissue>
    </source>
</reference>
<feature type="compositionally biased region" description="Polar residues" evidence="1">
    <location>
        <begin position="12"/>
        <end position="21"/>
    </location>
</feature>
<feature type="region of interest" description="Disordered" evidence="1">
    <location>
        <begin position="1"/>
        <end position="30"/>
    </location>
</feature>
<dbReference type="EMBL" id="GGEC01055565">
    <property type="protein sequence ID" value="MBX36049.1"/>
    <property type="molecule type" value="Transcribed_RNA"/>
</dbReference>
<sequence>MQLNKIYRQTREPQINSSSKFMTGPDGKQKASYYENGPNLSFKTMMPKINLCYSSNRKRQGTTC</sequence>
<dbReference type="AlphaFoldDB" id="A0A2P2N0N5"/>
<proteinExistence type="predicted"/>
<accession>A0A2P2N0N5</accession>
<organism evidence="2">
    <name type="scientific">Rhizophora mucronata</name>
    <name type="common">Asiatic mangrove</name>
    <dbReference type="NCBI Taxonomy" id="61149"/>
    <lineage>
        <taxon>Eukaryota</taxon>
        <taxon>Viridiplantae</taxon>
        <taxon>Streptophyta</taxon>
        <taxon>Embryophyta</taxon>
        <taxon>Tracheophyta</taxon>
        <taxon>Spermatophyta</taxon>
        <taxon>Magnoliopsida</taxon>
        <taxon>eudicotyledons</taxon>
        <taxon>Gunneridae</taxon>
        <taxon>Pentapetalae</taxon>
        <taxon>rosids</taxon>
        <taxon>fabids</taxon>
        <taxon>Malpighiales</taxon>
        <taxon>Rhizophoraceae</taxon>
        <taxon>Rhizophora</taxon>
    </lineage>
</organism>
<evidence type="ECO:0000256" key="1">
    <source>
        <dbReference type="SAM" id="MobiDB-lite"/>
    </source>
</evidence>
<protein>
    <submittedName>
        <fullName evidence="2">Uncharacterized protein</fullName>
    </submittedName>
</protein>
<name>A0A2P2N0N5_RHIMU</name>